<dbReference type="GO" id="GO:0007154">
    <property type="term" value="P:cell communication"/>
    <property type="evidence" value="ECO:0007669"/>
    <property type="project" value="InterPro"/>
</dbReference>
<gene>
    <name evidence="5" type="ORF">SAMN02982919_03035</name>
</gene>
<evidence type="ECO:0000313" key="6">
    <source>
        <dbReference type="Proteomes" id="UP000199766"/>
    </source>
</evidence>
<reference evidence="5 6" key="1">
    <citation type="submission" date="2016-10" db="EMBL/GenBank/DDBJ databases">
        <authorList>
            <person name="de Groot N.N."/>
        </authorList>
    </citation>
    <scope>NUCLEOTIDE SEQUENCE [LARGE SCALE GENOMIC DNA]</scope>
    <source>
        <strain evidence="5 6">ATCC 35958</strain>
    </source>
</reference>
<dbReference type="InterPro" id="IPR028994">
    <property type="entry name" value="Integrin_alpha_N"/>
</dbReference>
<dbReference type="AlphaFoldDB" id="A0A1H9S1S7"/>
<sequence>MNSMREATSVHELTGMAAWPQVLREADPVANAGRKEVVFIDTSVAHYQTLVDGVKAGVEVVLLDGSADGLAQMAAWAQGKSGYDAIHLLSHGAPGMVRLGAFDLNQATQDERAGELAALGAALNEEGDLLLYGCAIAAGDNGQQFISGLASITGATVTASMDQTGGASLGGNWNLERSTGALGAALFGTAISFADYDALLTASYSKPSTTGFPAPAASARVLVGDFDGDGYTDILYQHGGAGTTIYYSHNNQNSTFTTVVANTAGSPFSGLTIPDFTTATTFVGDYNNDGKSDLWIAANNTTGTLVLSGSNGYSMPSTAGFPTPAAAGRIVAGDFDADGYTDFIYQNGAAGSSFYYSHNNHDNTFTTVAASAVGSPFSGVTFPDILTSTSYIGDFNGDGKADMLLATSNNQAKIVLSGTSGYTIPTIASAPTIGASARIAVVDFSGGGYSDILYQTGGSGTAINYVKNNADGTFAAPIASTAGGSPFSAITLPDLLSAGTFVGDYNNDGVLDFWETVNNSTGVLVSSTGTVPHLTSSTPTAGNATFAVGGDIVLNFDQAIFFGNGDIKIKEFNTGNTVETINSSTTSLFSGNGTTSLTIHTNGNLSAETKYYIEFGKNSLHAGDGTIFGLVDLSLKTRTGIYNPSFLSFTTSTGPTAPTVTLSVDNASVAEAAGTSTITATLSAVAAADTTVTIGRKSTSTATQADDFTLSSATITILAGNTTGTATLSAVQDALDEADETAIIEITGVSGGGGATESGTQEATVTITDDDATPTLSIADVSQAEGNSGTSTMTFTVSLSAASGRAVTLDYTTSNGTATASSDYTAASGTLSFAAGETTKTFTVDIAGDTTTESDEAFTVTLSNASNATISDATATGTITNDEAPTSAAITSATYDASTGVLTITGTDLTNGGSVDESKLTLTGEGGATYTLTETGAISASSATSISITLNATDQAAIHQILNKAGTASTGGTAFNIAAAADWHGTGNADLTGNVLNVSNVAVPTLTSATYNASTGVLAVTGTGLLKRSGATNDIDVSK</sequence>
<dbReference type="PANTHER" id="PTHR46580:SF2">
    <property type="entry name" value="MAM DOMAIN-CONTAINING PROTEIN"/>
    <property type="match status" value="1"/>
</dbReference>
<dbReference type="InterPro" id="IPR013517">
    <property type="entry name" value="FG-GAP"/>
</dbReference>
<dbReference type="Proteomes" id="UP000199766">
    <property type="component" value="Unassembled WGS sequence"/>
</dbReference>
<dbReference type="SMART" id="SM00237">
    <property type="entry name" value="Calx_beta"/>
    <property type="match status" value="1"/>
</dbReference>
<dbReference type="InterPro" id="IPR025592">
    <property type="entry name" value="DUF4347"/>
</dbReference>
<feature type="domain" description="Calx-beta" evidence="4">
    <location>
        <begin position="763"/>
        <end position="863"/>
    </location>
</feature>
<dbReference type="STRING" id="180197.SAMN02982919_03035"/>
<dbReference type="Gene3D" id="2.40.128.340">
    <property type="match status" value="2"/>
</dbReference>
<dbReference type="Pfam" id="PF03160">
    <property type="entry name" value="Calx-beta"/>
    <property type="match status" value="2"/>
</dbReference>
<dbReference type="InterPro" id="IPR038081">
    <property type="entry name" value="CalX-like_sf"/>
</dbReference>
<keyword evidence="6" id="KW-1185">Reference proteome</keyword>
<dbReference type="GO" id="GO:0016020">
    <property type="term" value="C:membrane"/>
    <property type="evidence" value="ECO:0007669"/>
    <property type="project" value="InterPro"/>
</dbReference>
<dbReference type="InterPro" id="IPR003644">
    <property type="entry name" value="Calx_beta"/>
</dbReference>
<keyword evidence="3" id="KW-0106">Calcium</keyword>
<accession>A0A1H9S1S7</accession>
<dbReference type="RefSeq" id="WP_143059696.1">
    <property type="nucleotide sequence ID" value="NZ_FOGD01000015.1"/>
</dbReference>
<feature type="non-terminal residue" evidence="5">
    <location>
        <position position="1039"/>
    </location>
</feature>
<organism evidence="5 6">
    <name type="scientific">Giesbergeria anulus</name>
    <dbReference type="NCBI Taxonomy" id="180197"/>
    <lineage>
        <taxon>Bacteria</taxon>
        <taxon>Pseudomonadati</taxon>
        <taxon>Pseudomonadota</taxon>
        <taxon>Betaproteobacteria</taxon>
        <taxon>Burkholderiales</taxon>
        <taxon>Comamonadaceae</taxon>
        <taxon>Giesbergeria</taxon>
    </lineage>
</organism>
<evidence type="ECO:0000256" key="1">
    <source>
        <dbReference type="ARBA" id="ARBA00022729"/>
    </source>
</evidence>
<dbReference type="SUPFAM" id="SSF69318">
    <property type="entry name" value="Integrin alpha N-terminal domain"/>
    <property type="match status" value="1"/>
</dbReference>
<dbReference type="EMBL" id="FOGD01000015">
    <property type="protein sequence ID" value="SER79006.1"/>
    <property type="molecule type" value="Genomic_DNA"/>
</dbReference>
<protein>
    <submittedName>
        <fullName evidence="5">Calx-beta domain-containing protein</fullName>
    </submittedName>
</protein>
<keyword evidence="2" id="KW-0677">Repeat</keyword>
<evidence type="ECO:0000313" key="5">
    <source>
        <dbReference type="EMBL" id="SER79006.1"/>
    </source>
</evidence>
<dbReference type="Pfam" id="PF14252">
    <property type="entry name" value="DUF4347"/>
    <property type="match status" value="1"/>
</dbReference>
<name>A0A1H9S1S7_9BURK</name>
<evidence type="ECO:0000256" key="2">
    <source>
        <dbReference type="ARBA" id="ARBA00022737"/>
    </source>
</evidence>
<keyword evidence="1" id="KW-0732">Signal</keyword>
<dbReference type="SUPFAM" id="SSF141072">
    <property type="entry name" value="CalX-like"/>
    <property type="match status" value="2"/>
</dbReference>
<dbReference type="OrthoDB" id="6091599at2"/>
<evidence type="ECO:0000256" key="3">
    <source>
        <dbReference type="ARBA" id="ARBA00022837"/>
    </source>
</evidence>
<evidence type="ECO:0000259" key="4">
    <source>
        <dbReference type="SMART" id="SM00237"/>
    </source>
</evidence>
<dbReference type="Pfam" id="PF13517">
    <property type="entry name" value="FG-GAP_3"/>
    <property type="match status" value="2"/>
</dbReference>
<dbReference type="Gene3D" id="2.60.40.2030">
    <property type="match status" value="2"/>
</dbReference>
<dbReference type="PANTHER" id="PTHR46580">
    <property type="entry name" value="SENSOR KINASE-RELATED"/>
    <property type="match status" value="1"/>
</dbReference>
<proteinExistence type="predicted"/>